<dbReference type="KEGG" id="dfa:DFA_05614"/>
<proteinExistence type="predicted"/>
<accession>F4PLQ9</accession>
<evidence type="ECO:0000256" key="1">
    <source>
        <dbReference type="ARBA" id="ARBA00022729"/>
    </source>
</evidence>
<dbReference type="InterPro" id="IPR009011">
    <property type="entry name" value="Man6P_isomerase_rcpt-bd_dom_sf"/>
</dbReference>
<dbReference type="SUPFAM" id="SSF50911">
    <property type="entry name" value="Mannose 6-phosphate receptor domain"/>
    <property type="match status" value="1"/>
</dbReference>
<dbReference type="SUPFAM" id="SSF56849">
    <property type="entry name" value="delta-Endotoxin (insectocide), N-terminal domain"/>
    <property type="match status" value="1"/>
</dbReference>
<dbReference type="EMBL" id="GL883008">
    <property type="protein sequence ID" value="EGG23481.1"/>
    <property type="molecule type" value="Genomic_DNA"/>
</dbReference>
<dbReference type="GeneID" id="14875139"/>
<keyword evidence="1 3" id="KW-0732">Signal</keyword>
<feature type="domain" description="MRH" evidence="4">
    <location>
        <begin position="750"/>
        <end position="883"/>
    </location>
</feature>
<feature type="chain" id="PRO_5003320164" description="MRH domain-containing protein" evidence="3">
    <location>
        <begin position="23"/>
        <end position="1323"/>
    </location>
</feature>
<keyword evidence="2" id="KW-1015">Disulfide bond</keyword>
<dbReference type="RefSeq" id="XP_004361332.1">
    <property type="nucleotide sequence ID" value="XM_004361275.1"/>
</dbReference>
<dbReference type="SUPFAM" id="SSF50370">
    <property type="entry name" value="Ricin B-like lectins"/>
    <property type="match status" value="1"/>
</dbReference>
<dbReference type="Pfam" id="PF03945">
    <property type="entry name" value="Endotoxin_N"/>
    <property type="match status" value="1"/>
</dbReference>
<dbReference type="GO" id="GO:0001907">
    <property type="term" value="P:symbiont-mediated killing of host cell"/>
    <property type="evidence" value="ECO:0007669"/>
    <property type="project" value="InterPro"/>
</dbReference>
<dbReference type="GO" id="GO:0090729">
    <property type="term" value="F:toxin activity"/>
    <property type="evidence" value="ECO:0007669"/>
    <property type="project" value="InterPro"/>
</dbReference>
<name>F4PLQ9_CACFS</name>
<evidence type="ECO:0000313" key="6">
    <source>
        <dbReference type="Proteomes" id="UP000007797"/>
    </source>
</evidence>
<dbReference type="SUPFAM" id="SSF51110">
    <property type="entry name" value="alpha-D-mannose-specific plant lectins"/>
    <property type="match status" value="1"/>
</dbReference>
<evidence type="ECO:0000313" key="5">
    <source>
        <dbReference type="EMBL" id="EGG23481.1"/>
    </source>
</evidence>
<dbReference type="Proteomes" id="UP000007797">
    <property type="component" value="Unassembled WGS sequence"/>
</dbReference>
<sequence length="1323" mass="143427">MRLELLFSTLFIGLLLISVAISDEQATGCDAIVNLNAYDAAVKYNTLVTTVGLTLGSILGAIPVPGVGSALGAIAKQIVGTFKIDSSEYLAKFVQDTVTFAIECNDLNNMQLQLQSAYLSADNNVDCMYASESTVQFECTNGNRTFSFTNFRQHLYAQRPFFYYGVSDDVKSLSVKAATLPVFAQYANIYMASVRDQVLNVNSLTWSPEDKQLLLADLNTFASESIAYAQDIYTRYIATLPDGSLTADQFNDAAKTINMLQTGVMDHVYYWKYMDPFVYPFGAPPRPVTTMYTQMVGQHQDPAIISQDIREGDTWVRNEEFYPNPKTANTSPCTTPVFTNKAMVFNNVQSDICSTSVHGIGGINFIQHSPHAETLTGFGLSYDTLESAGWVELTKPNHITTVTTEYGNYIDRIKFGLRDNTSSPSIGDAEVGGNTDVKTFGNGYHLTGACVARYYVSYIKTVFGTYACIYESRTINVLYYLFSTVPVVSKPFAKAPVYRYREIDSVNGLSYMLSIHNNLVVPGWSLEGIAFGAFTPNFQDTTTVTIHQYHTISVDGRKRYTYEANGDIDLPGYIYDYPVFNVYSGLGAGRTAVSIFTSLDGNNFKVYTTETFIAGWSYTAYAWAADTTSIVPTVTTTLAGPDPVYRQIQSASNNLCLTADSTTNKPKLRACQAAADQIWNFKPNFQFGSQLVNTGSKLIISQNTATAPYVDAYLASFVNSFGTTLVYPAGNTNQQYMIKGSYGKCLSMPSTCTYADSNGYIYDLSALSSSSYNVQLDTSIYTMLFSVCNASPATCGNSALQSCQQSTTNQAIYKTGTFASQTTVTQSAAGLGQGIVLQYTSDVRTFKLNLTCSSASTSTPFKCHESPALTYTCSMSHPSACGTLESSPKLSYVACDSSDVKQLWSSPASQPTYTKDKIGTHLGGCLDVNEVFGPSSLLDGQSISNGGLSLSLASGLLTLSLNGANVWQAGSIKPDKGPFHATIQTDGNICVSSTLGGATYCAMTQGLGGTILNLLTPNAYGLNFAMMLTNPSGRMVWSQQGYPTSYKIALIPGSYLEAGAGDRSLLGPDQFITNGRDYLYAKTSADGYTFVVKFTTNNPLSTPTVRWQIDFPVQQGFSLLNYLEITDGGNVMYAGAPIGSFSLSTCHSAKIFDFNCDGLIAPSFAGLKYLHIPSPGSVEATDNAIVYRSATGSVLWGAFQSSNKYTNYATYPNDAPDRMTTRFLDVYSAPSAFTLTNTLTGVVFHTSPAGKVRCRKGWTTSHQFQVIYSNAANNCANGEYDILVFGQNAVNQGITFLLLPAMPEMVLLGSDGTYLDGTGWSTL</sequence>
<dbReference type="PROSITE" id="PS51914">
    <property type="entry name" value="MRH"/>
    <property type="match status" value="1"/>
</dbReference>
<dbReference type="CDD" id="cd00161">
    <property type="entry name" value="beta-trefoil_Ricin-like"/>
    <property type="match status" value="1"/>
</dbReference>
<feature type="signal peptide" evidence="3">
    <location>
        <begin position="1"/>
        <end position="22"/>
    </location>
</feature>
<dbReference type="InterPro" id="IPR036426">
    <property type="entry name" value="Bulb-type_lectin_dom_sf"/>
</dbReference>
<dbReference type="Gene3D" id="1.20.190.10">
    <property type="entry name" value="Pesticidal crystal protein, N-terminal domain"/>
    <property type="match status" value="1"/>
</dbReference>
<protein>
    <recommendedName>
        <fullName evidence="4">MRH domain-containing protein</fullName>
    </recommendedName>
</protein>
<keyword evidence="6" id="KW-1185">Reference proteome</keyword>
<evidence type="ECO:0000256" key="2">
    <source>
        <dbReference type="ARBA" id="ARBA00023157"/>
    </source>
</evidence>
<dbReference type="OMA" id="AANNCAN"/>
<gene>
    <name evidence="5" type="ORF">DFA_05614</name>
</gene>
<dbReference type="InterPro" id="IPR036716">
    <property type="entry name" value="Pest_crys_N_sf"/>
</dbReference>
<organism evidence="5 6">
    <name type="scientific">Cavenderia fasciculata</name>
    <name type="common">Slime mold</name>
    <name type="synonym">Dictyostelium fasciculatum</name>
    <dbReference type="NCBI Taxonomy" id="261658"/>
    <lineage>
        <taxon>Eukaryota</taxon>
        <taxon>Amoebozoa</taxon>
        <taxon>Evosea</taxon>
        <taxon>Eumycetozoa</taxon>
        <taxon>Dictyostelia</taxon>
        <taxon>Acytosteliales</taxon>
        <taxon>Cavenderiaceae</taxon>
        <taxon>Cavenderia</taxon>
    </lineage>
</organism>
<dbReference type="OrthoDB" id="24027at2759"/>
<evidence type="ECO:0000259" key="4">
    <source>
        <dbReference type="PROSITE" id="PS51914"/>
    </source>
</evidence>
<dbReference type="InterPro" id="IPR044865">
    <property type="entry name" value="MRH_dom"/>
</dbReference>
<dbReference type="InterPro" id="IPR005639">
    <property type="entry name" value="Pest_crys_dom_I"/>
</dbReference>
<evidence type="ECO:0000256" key="3">
    <source>
        <dbReference type="SAM" id="SignalP"/>
    </source>
</evidence>
<reference evidence="6" key="1">
    <citation type="journal article" date="2011" name="Genome Res.">
        <title>Phylogeny-wide analysis of social amoeba genomes highlights ancient origins for complex intercellular communication.</title>
        <authorList>
            <person name="Heidel A.J."/>
            <person name="Lawal H.M."/>
            <person name="Felder M."/>
            <person name="Schilde C."/>
            <person name="Helps N.R."/>
            <person name="Tunggal B."/>
            <person name="Rivero F."/>
            <person name="John U."/>
            <person name="Schleicher M."/>
            <person name="Eichinger L."/>
            <person name="Platzer M."/>
            <person name="Noegel A.A."/>
            <person name="Schaap P."/>
            <person name="Gloeckner G."/>
        </authorList>
    </citation>
    <scope>NUCLEOTIDE SEQUENCE [LARGE SCALE GENOMIC DNA]</scope>
    <source>
        <strain evidence="6">SH3</strain>
    </source>
</reference>
<dbReference type="InterPro" id="IPR035992">
    <property type="entry name" value="Ricin_B-like_lectins"/>
</dbReference>
<dbReference type="Gene3D" id="2.70.130.10">
    <property type="entry name" value="Mannose-6-phosphate receptor binding domain"/>
    <property type="match status" value="1"/>
</dbReference>